<dbReference type="EMBL" id="FNQO01000001">
    <property type="protein sequence ID" value="SDZ94396.1"/>
    <property type="molecule type" value="Genomic_DNA"/>
</dbReference>
<comment type="subcellular location">
    <subcellularLocation>
        <location evidence="1">Cell outer membrane</location>
        <topology evidence="1">Lipid-anchor</topology>
    </subcellularLocation>
</comment>
<keyword evidence="5 13" id="KW-0813">Transport</keyword>
<evidence type="ECO:0000256" key="6">
    <source>
        <dbReference type="ARBA" id="ARBA00022729"/>
    </source>
</evidence>
<comment type="subunit">
    <text evidence="3 13">Monomer.</text>
</comment>
<dbReference type="InterPro" id="IPR004565">
    <property type="entry name" value="OM_lipoprot_LolB"/>
</dbReference>
<evidence type="ECO:0000256" key="14">
    <source>
        <dbReference type="SAM" id="SignalP"/>
    </source>
</evidence>
<comment type="similarity">
    <text evidence="2 13">Belongs to the LolB family.</text>
</comment>
<dbReference type="NCBIfam" id="TIGR00548">
    <property type="entry name" value="lolB"/>
    <property type="match status" value="1"/>
</dbReference>
<evidence type="ECO:0000256" key="9">
    <source>
        <dbReference type="ARBA" id="ARBA00023139"/>
    </source>
</evidence>
<keyword evidence="10 13" id="KW-0143">Chaperone</keyword>
<evidence type="ECO:0000256" key="1">
    <source>
        <dbReference type="ARBA" id="ARBA00004459"/>
    </source>
</evidence>
<feature type="signal peptide" evidence="14">
    <location>
        <begin position="1"/>
        <end position="30"/>
    </location>
</feature>
<dbReference type="GO" id="GO:0044874">
    <property type="term" value="P:lipoprotein localization to outer membrane"/>
    <property type="evidence" value="ECO:0007669"/>
    <property type="project" value="UniProtKB-UniRule"/>
</dbReference>
<organism evidence="15 16">
    <name type="scientific">Microbulbifer marinus</name>
    <dbReference type="NCBI Taxonomy" id="658218"/>
    <lineage>
        <taxon>Bacteria</taxon>
        <taxon>Pseudomonadati</taxon>
        <taxon>Pseudomonadota</taxon>
        <taxon>Gammaproteobacteria</taxon>
        <taxon>Cellvibrionales</taxon>
        <taxon>Microbulbiferaceae</taxon>
        <taxon>Microbulbifer</taxon>
    </lineage>
</organism>
<evidence type="ECO:0000313" key="15">
    <source>
        <dbReference type="EMBL" id="SDZ94396.1"/>
    </source>
</evidence>
<keyword evidence="6 14" id="KW-0732">Signal</keyword>
<dbReference type="GO" id="GO:0015031">
    <property type="term" value="P:protein transport"/>
    <property type="evidence" value="ECO:0007669"/>
    <property type="project" value="UniProtKB-KW"/>
</dbReference>
<keyword evidence="7 13" id="KW-0653">Protein transport</keyword>
<evidence type="ECO:0000256" key="2">
    <source>
        <dbReference type="ARBA" id="ARBA00009696"/>
    </source>
</evidence>
<evidence type="ECO:0000256" key="12">
    <source>
        <dbReference type="ARBA" id="ARBA00023288"/>
    </source>
</evidence>
<dbReference type="HAMAP" id="MF_00233">
    <property type="entry name" value="LolB"/>
    <property type="match status" value="1"/>
</dbReference>
<keyword evidence="16" id="KW-1185">Reference proteome</keyword>
<evidence type="ECO:0000256" key="4">
    <source>
        <dbReference type="ARBA" id="ARBA00016202"/>
    </source>
</evidence>
<protein>
    <recommendedName>
        <fullName evidence="4 13">Outer-membrane lipoprotein LolB</fullName>
    </recommendedName>
</protein>
<sequence length="206" mass="22451">MHLTADYSRIAKRIHFLALALLTFLLAACAGQQPQPPTAAEQSAMQLQNWTIRGKLGVRSPTDNGSANLTWEQQAAPNYRIHLSGPLGAGATVISGSPGGVSLKRGDEPPLQARNPAQLTMETLGWPLPVNEMFYWVRGLPAPGGASNQQRNAQGQLQSLRQSGWQLNFSEYQNRGPYVLPTRIKAETRAAAGPVKVTLVIKEWLF</sequence>
<keyword evidence="11 13" id="KW-0998">Cell outer membrane</keyword>
<keyword evidence="8 13" id="KW-0472">Membrane</keyword>
<evidence type="ECO:0000256" key="3">
    <source>
        <dbReference type="ARBA" id="ARBA00011245"/>
    </source>
</evidence>
<dbReference type="GO" id="GO:0009279">
    <property type="term" value="C:cell outer membrane"/>
    <property type="evidence" value="ECO:0007669"/>
    <property type="project" value="UniProtKB-SubCell"/>
</dbReference>
<evidence type="ECO:0000256" key="8">
    <source>
        <dbReference type="ARBA" id="ARBA00023136"/>
    </source>
</evidence>
<dbReference type="OrthoDB" id="9797618at2"/>
<dbReference type="Proteomes" id="UP000198658">
    <property type="component" value="Unassembled WGS sequence"/>
</dbReference>
<keyword evidence="9" id="KW-0564">Palmitate</keyword>
<dbReference type="STRING" id="658218.SAMN05216562_1338"/>
<dbReference type="Gene3D" id="2.50.20.10">
    <property type="entry name" value="Lipoprotein localisation LolA/LolB/LppX"/>
    <property type="match status" value="1"/>
</dbReference>
<keyword evidence="12 15" id="KW-0449">Lipoprotein</keyword>
<evidence type="ECO:0000256" key="13">
    <source>
        <dbReference type="HAMAP-Rule" id="MF_00233"/>
    </source>
</evidence>
<dbReference type="CDD" id="cd16326">
    <property type="entry name" value="LolB"/>
    <property type="match status" value="1"/>
</dbReference>
<evidence type="ECO:0000256" key="5">
    <source>
        <dbReference type="ARBA" id="ARBA00022448"/>
    </source>
</evidence>
<evidence type="ECO:0000256" key="7">
    <source>
        <dbReference type="ARBA" id="ARBA00022927"/>
    </source>
</evidence>
<dbReference type="RefSeq" id="WP_091386315.1">
    <property type="nucleotide sequence ID" value="NZ_FNQO01000001.1"/>
</dbReference>
<accession>A0A1H3X4T1</accession>
<evidence type="ECO:0000256" key="10">
    <source>
        <dbReference type="ARBA" id="ARBA00023186"/>
    </source>
</evidence>
<comment type="function">
    <text evidence="13">Plays a critical role in the incorporation of lipoproteins in the outer membrane after they are released by the LolA protein.</text>
</comment>
<feature type="chain" id="PRO_5011644890" description="Outer-membrane lipoprotein LolB" evidence="14">
    <location>
        <begin position="31"/>
        <end position="206"/>
    </location>
</feature>
<evidence type="ECO:0000256" key="11">
    <source>
        <dbReference type="ARBA" id="ARBA00023237"/>
    </source>
</evidence>
<gene>
    <name evidence="13" type="primary">lolB</name>
    <name evidence="15" type="ORF">SAMN05216562_1338</name>
</gene>
<reference evidence="16" key="1">
    <citation type="submission" date="2016-10" db="EMBL/GenBank/DDBJ databases">
        <authorList>
            <person name="Varghese N."/>
            <person name="Submissions S."/>
        </authorList>
    </citation>
    <scope>NUCLEOTIDE SEQUENCE [LARGE SCALE GENOMIC DNA]</scope>
    <source>
        <strain evidence="16">CGMCC 1.10657</strain>
    </source>
</reference>
<dbReference type="InterPro" id="IPR029046">
    <property type="entry name" value="LolA/LolB/LppX"/>
</dbReference>
<evidence type="ECO:0000313" key="16">
    <source>
        <dbReference type="Proteomes" id="UP000198658"/>
    </source>
</evidence>
<dbReference type="Pfam" id="PF03550">
    <property type="entry name" value="LolB"/>
    <property type="match status" value="1"/>
</dbReference>
<proteinExistence type="inferred from homology"/>
<dbReference type="AlphaFoldDB" id="A0A1H3X4T1"/>
<dbReference type="SUPFAM" id="SSF89392">
    <property type="entry name" value="Prokaryotic lipoproteins and lipoprotein localization factors"/>
    <property type="match status" value="1"/>
</dbReference>
<name>A0A1H3X4T1_9GAMM</name>